<sequence>MKKIKLQKGFTLIELMITVAIIGILASVAYPSYREYVNKSRRVQAKTTLVAAQQWMERFYTENFRYDKTSANPPVDVTDASQFPSRFSVSPPPGEGSAMYTITVTVTDGVRDVFTVNAVRKAGSAMANDRCGDLSIDHLNRRKVTNHKGFGSDAAALDYCWR</sequence>
<dbReference type="Pfam" id="PF07963">
    <property type="entry name" value="N_methyl"/>
    <property type="match status" value="1"/>
</dbReference>
<dbReference type="SUPFAM" id="SSF54523">
    <property type="entry name" value="Pili subunits"/>
    <property type="match status" value="1"/>
</dbReference>
<dbReference type="PANTHER" id="PTHR30093:SF47">
    <property type="entry name" value="TYPE IV PILUS NON-CORE MINOR PILIN PILE"/>
    <property type="match status" value="1"/>
</dbReference>
<proteinExistence type="predicted"/>
<name>A0A0D7K5R2_9BURK</name>
<dbReference type="PRINTS" id="PR00813">
    <property type="entry name" value="BCTERIALGSPG"/>
</dbReference>
<dbReference type="InterPro" id="IPR045584">
    <property type="entry name" value="Pilin-like"/>
</dbReference>
<keyword evidence="2" id="KW-0812">Transmembrane</keyword>
<evidence type="ECO:0000256" key="1">
    <source>
        <dbReference type="ARBA" id="ARBA00022481"/>
    </source>
</evidence>
<dbReference type="EMBL" id="JXYQ01000066">
    <property type="protein sequence ID" value="KJA09292.1"/>
    <property type="molecule type" value="Genomic_DNA"/>
</dbReference>
<comment type="caution">
    <text evidence="3">The sequence shown here is derived from an EMBL/GenBank/DDBJ whole genome shotgun (WGS) entry which is preliminary data.</text>
</comment>
<evidence type="ECO:0000313" key="3">
    <source>
        <dbReference type="EMBL" id="KJA09292.1"/>
    </source>
</evidence>
<dbReference type="Proteomes" id="UP000032566">
    <property type="component" value="Unassembled WGS sequence"/>
</dbReference>
<dbReference type="NCBIfam" id="TIGR02532">
    <property type="entry name" value="IV_pilin_GFxxxE"/>
    <property type="match status" value="1"/>
</dbReference>
<dbReference type="RefSeq" id="WP_044401328.1">
    <property type="nucleotide sequence ID" value="NZ_JXYQ01000066.1"/>
</dbReference>
<organism evidence="3 4">
    <name type="scientific">Acidovorax temperans</name>
    <dbReference type="NCBI Taxonomy" id="80878"/>
    <lineage>
        <taxon>Bacteria</taxon>
        <taxon>Pseudomonadati</taxon>
        <taxon>Pseudomonadota</taxon>
        <taxon>Betaproteobacteria</taxon>
        <taxon>Burkholderiales</taxon>
        <taxon>Comamonadaceae</taxon>
        <taxon>Acidovorax</taxon>
    </lineage>
</organism>
<dbReference type="Gene3D" id="3.30.700.10">
    <property type="entry name" value="Glycoprotein, Type 4 Pilin"/>
    <property type="match status" value="1"/>
</dbReference>
<reference evidence="3 4" key="1">
    <citation type="submission" date="2014-12" db="EMBL/GenBank/DDBJ databases">
        <title>Isolation of bacteria from lake water.</title>
        <authorList>
            <person name="Sheng K.-Y."/>
            <person name="Chin P.-S."/>
            <person name="Chan K.-G."/>
            <person name="Tan G.S."/>
        </authorList>
    </citation>
    <scope>NUCLEOTIDE SEQUENCE [LARGE SCALE GENOMIC DNA]</scope>
    <source>
        <strain evidence="3 4">KY4</strain>
    </source>
</reference>
<dbReference type="PANTHER" id="PTHR30093">
    <property type="entry name" value="GENERAL SECRETION PATHWAY PROTEIN G"/>
    <property type="match status" value="1"/>
</dbReference>
<dbReference type="GO" id="GO:0015627">
    <property type="term" value="C:type II protein secretion system complex"/>
    <property type="evidence" value="ECO:0007669"/>
    <property type="project" value="InterPro"/>
</dbReference>
<keyword evidence="4" id="KW-1185">Reference proteome</keyword>
<evidence type="ECO:0000256" key="2">
    <source>
        <dbReference type="SAM" id="Phobius"/>
    </source>
</evidence>
<dbReference type="AlphaFoldDB" id="A0A0D7K5R2"/>
<keyword evidence="2" id="KW-1133">Transmembrane helix</keyword>
<dbReference type="GO" id="GO:0043683">
    <property type="term" value="P:type IV pilus assembly"/>
    <property type="evidence" value="ECO:0007669"/>
    <property type="project" value="InterPro"/>
</dbReference>
<feature type="transmembrane region" description="Helical" evidence="2">
    <location>
        <begin position="12"/>
        <end position="33"/>
    </location>
</feature>
<keyword evidence="2" id="KW-0472">Membrane</keyword>
<dbReference type="PROSITE" id="PS00409">
    <property type="entry name" value="PROKAR_NTER_METHYL"/>
    <property type="match status" value="1"/>
</dbReference>
<evidence type="ECO:0000313" key="4">
    <source>
        <dbReference type="Proteomes" id="UP000032566"/>
    </source>
</evidence>
<protein>
    <submittedName>
        <fullName evidence="3">Fimbrial protein</fullName>
    </submittedName>
</protein>
<dbReference type="OrthoDB" id="8592370at2"/>
<accession>A0A0D7K5R2</accession>
<keyword evidence="1" id="KW-0488">Methylation</keyword>
<dbReference type="InterPro" id="IPR000983">
    <property type="entry name" value="Bac_GSPG_pilin"/>
</dbReference>
<gene>
    <name evidence="3" type="ORF">RP29_16905</name>
</gene>
<dbReference type="InterPro" id="IPR012902">
    <property type="entry name" value="N_methyl_site"/>
</dbReference>
<dbReference type="STRING" id="80878.RP29_16905"/>
<dbReference type="InterPro" id="IPR031982">
    <property type="entry name" value="PilE-like"/>
</dbReference>
<dbReference type="PATRIC" id="fig|80878.5.peg.3310"/>
<dbReference type="Pfam" id="PF16732">
    <property type="entry name" value="ComP_DUS"/>
    <property type="match status" value="1"/>
</dbReference>
<dbReference type="GO" id="GO:0015628">
    <property type="term" value="P:protein secretion by the type II secretion system"/>
    <property type="evidence" value="ECO:0007669"/>
    <property type="project" value="InterPro"/>
</dbReference>